<evidence type="ECO:0000313" key="2">
    <source>
        <dbReference type="Proteomes" id="UP000248423"/>
    </source>
</evidence>
<dbReference type="Gene3D" id="3.40.50.2000">
    <property type="entry name" value="Glycogen Phosphorylase B"/>
    <property type="match status" value="2"/>
</dbReference>
<dbReference type="VEuPathDB" id="FungiDB:BO78DRAFT_304691"/>
<dbReference type="Proteomes" id="UP000248423">
    <property type="component" value="Unassembled WGS sequence"/>
</dbReference>
<keyword evidence="2" id="KW-1185">Reference proteome</keyword>
<name>A0A319F5L1_ASPSB</name>
<reference evidence="1 2" key="1">
    <citation type="submission" date="2018-02" db="EMBL/GenBank/DDBJ databases">
        <title>The genomes of Aspergillus section Nigri reveals drivers in fungal speciation.</title>
        <authorList>
            <consortium name="DOE Joint Genome Institute"/>
            <person name="Vesth T.C."/>
            <person name="Nybo J."/>
            <person name="Theobald S."/>
            <person name="Brandl J."/>
            <person name="Frisvad J.C."/>
            <person name="Nielsen K.F."/>
            <person name="Lyhne E.K."/>
            <person name="Kogle M.E."/>
            <person name="Kuo A."/>
            <person name="Riley R."/>
            <person name="Clum A."/>
            <person name="Nolan M."/>
            <person name="Lipzen A."/>
            <person name="Salamov A."/>
            <person name="Henrissat B."/>
            <person name="Wiebenga A."/>
            <person name="De vries R.P."/>
            <person name="Grigoriev I.V."/>
            <person name="Mortensen U.H."/>
            <person name="Andersen M.R."/>
            <person name="Baker S.E."/>
        </authorList>
    </citation>
    <scope>NUCLEOTIDE SEQUENCE [LARGE SCALE GENOMIC DNA]</scope>
    <source>
        <strain evidence="1 2">CBS 121057</strain>
    </source>
</reference>
<protein>
    <recommendedName>
        <fullName evidence="3">Heat shock trehalose synthase</fullName>
    </recommendedName>
</protein>
<evidence type="ECO:0000313" key="1">
    <source>
        <dbReference type="EMBL" id="PYI11069.1"/>
    </source>
</evidence>
<proteinExistence type="predicted"/>
<organism evidence="1 2">
    <name type="scientific">Aspergillus sclerotiicarbonarius (strain CBS 121057 / IBT 28362)</name>
    <dbReference type="NCBI Taxonomy" id="1448318"/>
    <lineage>
        <taxon>Eukaryota</taxon>
        <taxon>Fungi</taxon>
        <taxon>Dikarya</taxon>
        <taxon>Ascomycota</taxon>
        <taxon>Pezizomycotina</taxon>
        <taxon>Eurotiomycetes</taxon>
        <taxon>Eurotiomycetidae</taxon>
        <taxon>Eurotiales</taxon>
        <taxon>Aspergillaceae</taxon>
        <taxon>Aspergillus</taxon>
        <taxon>Aspergillus subgen. Circumdati</taxon>
    </lineage>
</organism>
<dbReference type="OrthoDB" id="937291at2759"/>
<dbReference type="SUPFAM" id="SSF53756">
    <property type="entry name" value="UDP-Glycosyltransferase/glycogen phosphorylase"/>
    <property type="match status" value="1"/>
</dbReference>
<evidence type="ECO:0008006" key="3">
    <source>
        <dbReference type="Google" id="ProtNLM"/>
    </source>
</evidence>
<dbReference type="InterPro" id="IPR052078">
    <property type="entry name" value="Trehalose_Metab_GTase"/>
</dbReference>
<dbReference type="STRING" id="1448318.A0A319F5L1"/>
<sequence>MATVSPSFTADAWAGRPLNIIYAGITELVSDASGGRVAIAIRNSTDLVDLIVCLLHAPRPDESDYATGEIISELKKYKERHGEKIVSAALHESLVDKCPSLCSRLWAELDIVPLVLDHKDRERQHDDQGELATFSGWHKKELDERADSMVRKCIRSFGIGHVLHNHINFDGSVDVDRSYHVHLVNKDDYEKTVDPTTWSLAQNYAQDLKQRDVKIAFFSMTCQGKPDVPTRHALARFTQRLGVCIKWFVPKPRPGMIPLIRKMQDTLEGLGSSHPDITINDELLILDFAYANARRYWLCENGPLRPRAEGGVDLVIIDSAPLLTLALLSKQQDPERPVIFESSLQPQGDSLGDPHSPQSRAWEFIRTRLTHVDLVVSLLPKELAPRIMPEDNVGYMPFSVDQLDGQNKPLTDWDMVFYGREFSSLCRTLQMSIIRYPEEQYILHLSQFRPGDGTLCLLESYGKFRDIYTKKYPGQAFPKLLICHHGPFRTPESSMLYDAVMSQLDNIESLASSVCIIPIGALDQMWNALLTNAIALVQLSTLHGVPELLLGAIQKETLVISIREAELFPFIHEYQNAILVNPEDTDAIARQLIRLFGGDESRQDVPDASSRKVFNKNAKLPDETTTVGNAVGWMYLASKLSQGEKFEPRGGDIYALAREEAQYYDFD</sequence>
<dbReference type="EMBL" id="KZ826319">
    <property type="protein sequence ID" value="PYI11069.1"/>
    <property type="molecule type" value="Genomic_DNA"/>
</dbReference>
<dbReference type="AlphaFoldDB" id="A0A319F5L1"/>
<dbReference type="PANTHER" id="PTHR47779:SF2">
    <property type="entry name" value="SHOCK TREHALOSE SYNTHASE, PUTATIVE (AFU_ORTHOLOGUE AFUA_5G14780)-RELATED"/>
    <property type="match status" value="1"/>
</dbReference>
<gene>
    <name evidence="1" type="ORF">BO78DRAFT_304691</name>
</gene>
<accession>A0A319F5L1</accession>
<dbReference type="PANTHER" id="PTHR47779">
    <property type="entry name" value="SYNTHASE (CCG-9), PUTATIVE (AFU_ORTHOLOGUE AFUA_3G12100)-RELATED"/>
    <property type="match status" value="1"/>
</dbReference>